<keyword evidence="8" id="KW-1185">Reference proteome</keyword>
<accession>A0A1B1JXF6</accession>
<feature type="region of interest" description="Disordered" evidence="2">
    <location>
        <begin position="288"/>
        <end position="309"/>
    </location>
</feature>
<dbReference type="InterPro" id="IPR011032">
    <property type="entry name" value="GroES-like_sf"/>
</dbReference>
<evidence type="ECO:0000313" key="4">
    <source>
        <dbReference type="EMBL" id="ANS25037.1"/>
    </source>
</evidence>
<dbReference type="InterPro" id="IPR051603">
    <property type="entry name" value="Zinc-ADH_QOR/CCCR"/>
</dbReference>
<dbReference type="SMART" id="SM00829">
    <property type="entry name" value="PKS_ER"/>
    <property type="match status" value="1"/>
</dbReference>
<dbReference type="Pfam" id="PF13602">
    <property type="entry name" value="ADH_zinc_N_2"/>
    <property type="match status" value="1"/>
</dbReference>
<organism evidence="4 7">
    <name type="scientific">Rhodococcus opacus</name>
    <name type="common">Nocardia opaca</name>
    <dbReference type="NCBI Taxonomy" id="37919"/>
    <lineage>
        <taxon>Bacteria</taxon>
        <taxon>Bacillati</taxon>
        <taxon>Actinomycetota</taxon>
        <taxon>Actinomycetes</taxon>
        <taxon>Mycobacteriales</taxon>
        <taxon>Nocardiaceae</taxon>
        <taxon>Rhodococcus</taxon>
    </lineage>
</organism>
<dbReference type="EMBL" id="CP009111">
    <property type="protein sequence ID" value="ANS25037.1"/>
    <property type="molecule type" value="Genomic_DNA"/>
</dbReference>
<evidence type="ECO:0000313" key="5">
    <source>
        <dbReference type="EMBL" id="MCZ4584150.1"/>
    </source>
</evidence>
<reference evidence="5" key="2">
    <citation type="submission" date="2022-12" db="EMBL/GenBank/DDBJ databases">
        <authorList>
            <person name="Krivoruchko A.V."/>
            <person name="Elkin A."/>
        </authorList>
    </citation>
    <scope>NUCLEOTIDE SEQUENCE</scope>
    <source>
        <strain evidence="5">IEGM 249</strain>
    </source>
</reference>
<evidence type="ECO:0000259" key="3">
    <source>
        <dbReference type="SMART" id="SM00829"/>
    </source>
</evidence>
<dbReference type="EMBL" id="CP130953">
    <property type="protein sequence ID" value="WLF47725.1"/>
    <property type="molecule type" value="Genomic_DNA"/>
</dbReference>
<dbReference type="PANTHER" id="PTHR44154:SF1">
    <property type="entry name" value="QUINONE OXIDOREDUCTASE"/>
    <property type="match status" value="1"/>
</dbReference>
<evidence type="ECO:0000256" key="2">
    <source>
        <dbReference type="SAM" id="MobiDB-lite"/>
    </source>
</evidence>
<reference evidence="6" key="3">
    <citation type="submission" date="2023-07" db="EMBL/GenBank/DDBJ databases">
        <title>Genomic analysis of Rhodococcus opacus VOC-14 with glycol ethers degradation activity.</title>
        <authorList>
            <person name="Narkevich D.A."/>
            <person name="Hlushen A.M."/>
            <person name="Akhremchuk A.E."/>
            <person name="Sikolenko M.A."/>
            <person name="Valentovich L.N."/>
        </authorList>
    </citation>
    <scope>NUCLEOTIDE SEQUENCE</scope>
    <source>
        <strain evidence="6">VOC-14</strain>
    </source>
</reference>
<proteinExistence type="predicted"/>
<evidence type="ECO:0000313" key="7">
    <source>
        <dbReference type="Proteomes" id="UP000186108"/>
    </source>
</evidence>
<dbReference type="Proteomes" id="UP000186108">
    <property type="component" value="Chromosome"/>
</dbReference>
<name>A0A1B1JXF6_RHOOP</name>
<dbReference type="Proteomes" id="UP001231166">
    <property type="component" value="Chromosome"/>
</dbReference>
<dbReference type="GO" id="GO:0016491">
    <property type="term" value="F:oxidoreductase activity"/>
    <property type="evidence" value="ECO:0007669"/>
    <property type="project" value="UniProtKB-KW"/>
</dbReference>
<evidence type="ECO:0000313" key="6">
    <source>
        <dbReference type="EMBL" id="WLF47725.1"/>
    </source>
</evidence>
<dbReference type="InterPro" id="IPR020843">
    <property type="entry name" value="ER"/>
</dbReference>
<gene>
    <name evidence="5" type="ORF">O4328_10715</name>
    <name evidence="6" type="ORF">Q5707_01545</name>
    <name evidence="4" type="ORF">R1CP_01420</name>
</gene>
<dbReference type="Gene3D" id="3.40.50.720">
    <property type="entry name" value="NAD(P)-binding Rossmann-like Domain"/>
    <property type="match status" value="1"/>
</dbReference>
<dbReference type="Gene3D" id="3.90.180.10">
    <property type="entry name" value="Medium-chain alcohol dehydrogenases, catalytic domain"/>
    <property type="match status" value="1"/>
</dbReference>
<keyword evidence="6" id="KW-0560">Oxidoreductase</keyword>
<sequence length="309" mass="31553">MTNSHAKQTMKAVSYSSYGGPEVLETHDVPVPEPTGNQVRLVIRAAGVNPIDWKLRSGSMAEVMSVQFPKIPGSEVAGVVDAVGPEATGVVVGDEVFGWSDTGGYAEYALASIVVPKPKGLSWTDAATIPVAGEAATRGLRLLKPKSGETLLVNGASGAVGTIAAQLALDSGVTVIGTASEKHHDALRELGVTPTTYGEGLADRVRELAPNGVDAVLDVGFGGLEAAMDLRGGTDRIVTLSDGAAFGLGITFSSGNAGDRSAETLRRLGALAADGTLALPPARTFPLTDAADAQRAGEKGGSRGKILLR</sequence>
<dbReference type="EMBL" id="JAPWIS010000004">
    <property type="protein sequence ID" value="MCZ4584150.1"/>
    <property type="molecule type" value="Genomic_DNA"/>
</dbReference>
<dbReference type="PANTHER" id="PTHR44154">
    <property type="entry name" value="QUINONE OXIDOREDUCTASE"/>
    <property type="match status" value="1"/>
</dbReference>
<feature type="domain" description="Enoyl reductase (ER)" evidence="3">
    <location>
        <begin position="19"/>
        <end position="308"/>
    </location>
</feature>
<dbReference type="InterPro" id="IPR013154">
    <property type="entry name" value="ADH-like_N"/>
</dbReference>
<reference evidence="4 7" key="1">
    <citation type="submission" date="2014-07" db="EMBL/GenBank/DDBJ databases">
        <authorList>
            <person name="Zhang J.E."/>
            <person name="Yang H."/>
            <person name="Guo J."/>
            <person name="Deng Z."/>
            <person name="Luo H."/>
            <person name="Luo M."/>
            <person name="Zhao B."/>
        </authorList>
    </citation>
    <scope>NUCLEOTIDE SEQUENCE [LARGE SCALE GENOMIC DNA]</scope>
    <source>
        <strain evidence="4 7">1CP</strain>
    </source>
</reference>
<dbReference type="PATRIC" id="fig|37919.13.peg.290"/>
<evidence type="ECO:0000313" key="8">
    <source>
        <dbReference type="Proteomes" id="UP001066327"/>
    </source>
</evidence>
<dbReference type="SUPFAM" id="SSF51735">
    <property type="entry name" value="NAD(P)-binding Rossmann-fold domains"/>
    <property type="match status" value="1"/>
</dbReference>
<dbReference type="AlphaFoldDB" id="A0A1B1JXF6"/>
<dbReference type="SUPFAM" id="SSF50129">
    <property type="entry name" value="GroES-like"/>
    <property type="match status" value="1"/>
</dbReference>
<dbReference type="CDD" id="cd05289">
    <property type="entry name" value="MDR_like_2"/>
    <property type="match status" value="1"/>
</dbReference>
<dbReference type="Pfam" id="PF08240">
    <property type="entry name" value="ADH_N"/>
    <property type="match status" value="1"/>
</dbReference>
<evidence type="ECO:0000256" key="1">
    <source>
        <dbReference type="ARBA" id="ARBA00022857"/>
    </source>
</evidence>
<protein>
    <submittedName>
        <fullName evidence="5">NADP-dependent oxidoreductase</fullName>
        <ecNumber evidence="6">1.-.-.-</ecNumber>
    </submittedName>
    <submittedName>
        <fullName evidence="4">Zn-binding oxidoreductase</fullName>
    </submittedName>
</protein>
<dbReference type="Proteomes" id="UP001066327">
    <property type="component" value="Unassembled WGS sequence"/>
</dbReference>
<keyword evidence="1" id="KW-0521">NADP</keyword>
<dbReference type="EC" id="1.-.-.-" evidence="6"/>
<dbReference type="RefSeq" id="WP_005562716.1">
    <property type="nucleotide sequence ID" value="NZ_CAJUXZ010000001.1"/>
</dbReference>
<dbReference type="InterPro" id="IPR036291">
    <property type="entry name" value="NAD(P)-bd_dom_sf"/>
</dbReference>